<dbReference type="Proteomes" id="UP000260665">
    <property type="component" value="Unassembled WGS sequence"/>
</dbReference>
<keyword evidence="3" id="KW-0067">ATP-binding</keyword>
<accession>A0A3E1R5P5</accession>
<dbReference type="Gene3D" id="3.40.50.300">
    <property type="entry name" value="P-loop containing nucleotide triphosphate hydrolases"/>
    <property type="match status" value="1"/>
</dbReference>
<evidence type="ECO:0000259" key="5">
    <source>
        <dbReference type="SMART" id="SM00382"/>
    </source>
</evidence>
<dbReference type="NCBIfam" id="NF038214">
    <property type="entry name" value="IS21_help_AAA"/>
    <property type="match status" value="1"/>
</dbReference>
<reference evidence="6 7" key="1">
    <citation type="submission" date="2018-05" db="EMBL/GenBank/DDBJ databases">
        <title>Rhodoferax soyangensis sp.nov., isolated from an oligotrophic freshwater lake.</title>
        <authorList>
            <person name="Park M."/>
        </authorList>
    </citation>
    <scope>NUCLEOTIDE SEQUENCE [LARGE SCALE GENOMIC DNA]</scope>
    <source>
        <strain evidence="6 7">IMCC26218</strain>
    </source>
</reference>
<proteinExistence type="inferred from homology"/>
<feature type="region of interest" description="Disordered" evidence="4">
    <location>
        <begin position="246"/>
        <end position="277"/>
    </location>
</feature>
<dbReference type="SMART" id="SM00382">
    <property type="entry name" value="AAA"/>
    <property type="match status" value="1"/>
</dbReference>
<sequence>MRDSKRDVHSALKELRLNGMASAWADLMEQDGGSGMESSRWLVEHLLDAEDVDRHMRSIAHQMKTARFPMHRDLAGFDFTVSQVDKVLIQKLSDLAFTDDAQNAVFIGGPGTGKTHLATALGISGLTRHGKRVRFYSTVDLVNALEQEKAQGKAGRIAMSLMRTDLVILDELGYLPFSQAGGALLFHLLSKLYEHTSVVITTNLTFAEWSSVFGDAKMTTALLDRLTHHCHILETGNESYRFRHSSTEAKGKIKSRELQRKVEAGKSDVQKVEAEPF</sequence>
<dbReference type="OrthoDB" id="9773429at2"/>
<dbReference type="GO" id="GO:0006260">
    <property type="term" value="P:DNA replication"/>
    <property type="evidence" value="ECO:0007669"/>
    <property type="project" value="TreeGrafter"/>
</dbReference>
<evidence type="ECO:0000256" key="3">
    <source>
        <dbReference type="ARBA" id="ARBA00022840"/>
    </source>
</evidence>
<evidence type="ECO:0000256" key="1">
    <source>
        <dbReference type="ARBA" id="ARBA00008059"/>
    </source>
</evidence>
<keyword evidence="7" id="KW-1185">Reference proteome</keyword>
<evidence type="ECO:0000313" key="7">
    <source>
        <dbReference type="Proteomes" id="UP000260665"/>
    </source>
</evidence>
<dbReference type="GO" id="GO:0005524">
    <property type="term" value="F:ATP binding"/>
    <property type="evidence" value="ECO:0007669"/>
    <property type="project" value="UniProtKB-KW"/>
</dbReference>
<dbReference type="InterPro" id="IPR047661">
    <property type="entry name" value="IstB"/>
</dbReference>
<dbReference type="PANTHER" id="PTHR30050:SF4">
    <property type="entry name" value="ATP-BINDING PROTEIN RV3427C IN INSERTION SEQUENCE-RELATED"/>
    <property type="match status" value="1"/>
</dbReference>
<dbReference type="InterPro" id="IPR028350">
    <property type="entry name" value="DNAC/IstB-like"/>
</dbReference>
<dbReference type="Pfam" id="PF01695">
    <property type="entry name" value="IstB_IS21"/>
    <property type="match status" value="1"/>
</dbReference>
<evidence type="ECO:0000313" key="6">
    <source>
        <dbReference type="EMBL" id="RFO94607.1"/>
    </source>
</evidence>
<comment type="caution">
    <text evidence="6">The sequence shown here is derived from an EMBL/GenBank/DDBJ whole genome shotgun (WGS) entry which is preliminary data.</text>
</comment>
<dbReference type="PIRSF" id="PIRSF003073">
    <property type="entry name" value="DNAC_TnpB_IstB"/>
    <property type="match status" value="1"/>
</dbReference>
<dbReference type="InterPro" id="IPR003593">
    <property type="entry name" value="AAA+_ATPase"/>
</dbReference>
<dbReference type="AlphaFoldDB" id="A0A3E1R5P5"/>
<gene>
    <name evidence="6" type="ORF">DIC66_22640</name>
</gene>
<protein>
    <submittedName>
        <fullName evidence="6">AAA family ATPase</fullName>
    </submittedName>
</protein>
<dbReference type="InterPro" id="IPR002611">
    <property type="entry name" value="IstB_ATP-bd"/>
</dbReference>
<evidence type="ECO:0000256" key="2">
    <source>
        <dbReference type="ARBA" id="ARBA00022741"/>
    </source>
</evidence>
<organism evidence="6 7">
    <name type="scientific">Rhodoferax lacus</name>
    <dbReference type="NCBI Taxonomy" id="2184758"/>
    <lineage>
        <taxon>Bacteria</taxon>
        <taxon>Pseudomonadati</taxon>
        <taxon>Pseudomonadota</taxon>
        <taxon>Betaproteobacteria</taxon>
        <taxon>Burkholderiales</taxon>
        <taxon>Comamonadaceae</taxon>
        <taxon>Rhodoferax</taxon>
    </lineage>
</organism>
<dbReference type="CDD" id="cd00009">
    <property type="entry name" value="AAA"/>
    <property type="match status" value="1"/>
</dbReference>
<dbReference type="PANTHER" id="PTHR30050">
    <property type="entry name" value="CHROMOSOMAL REPLICATION INITIATOR PROTEIN DNAA"/>
    <property type="match status" value="1"/>
</dbReference>
<comment type="similarity">
    <text evidence="1">Belongs to the IS21/IS1162 putative ATP-binding protein family.</text>
</comment>
<dbReference type="EMBL" id="QFZK01000046">
    <property type="protein sequence ID" value="RFO94607.1"/>
    <property type="molecule type" value="Genomic_DNA"/>
</dbReference>
<dbReference type="InterPro" id="IPR027417">
    <property type="entry name" value="P-loop_NTPase"/>
</dbReference>
<feature type="domain" description="AAA+ ATPase" evidence="5">
    <location>
        <begin position="100"/>
        <end position="237"/>
    </location>
</feature>
<keyword evidence="2" id="KW-0547">Nucleotide-binding</keyword>
<name>A0A3E1R5P5_9BURK</name>
<dbReference type="RefSeq" id="WP_117180446.1">
    <property type="nucleotide sequence ID" value="NZ_QFZK01000046.1"/>
</dbReference>
<dbReference type="SUPFAM" id="SSF52540">
    <property type="entry name" value="P-loop containing nucleoside triphosphate hydrolases"/>
    <property type="match status" value="1"/>
</dbReference>
<evidence type="ECO:0000256" key="4">
    <source>
        <dbReference type="SAM" id="MobiDB-lite"/>
    </source>
</evidence>